<dbReference type="InterPro" id="IPR023023">
    <property type="entry name" value="dNTPase_2"/>
</dbReference>
<dbReference type="PANTHER" id="PTHR11373:SF40">
    <property type="entry name" value="DEOXYGUANOSINETRIPHOSPHATE TRIPHOSPHOHYDROLASE-LIKE PROTEIN 2"/>
    <property type="match status" value="1"/>
</dbReference>
<comment type="caution">
    <text evidence="4">The sequence shown here is derived from an EMBL/GenBank/DDBJ whole genome shotgun (WGS) entry which is preliminary data.</text>
</comment>
<evidence type="ECO:0000313" key="4">
    <source>
        <dbReference type="EMBL" id="GAL07457.1"/>
    </source>
</evidence>
<dbReference type="CDD" id="cd00077">
    <property type="entry name" value="HDc"/>
    <property type="match status" value="1"/>
</dbReference>
<proteinExistence type="inferred from homology"/>
<sequence>MPSFTLEPDFHSLWEARKSNEQKERRNDHRSAFQRDRARILHSAAFRRLQAKTQVHGAGHHDFYRTRLTHSLEASQIGTGIVAQLKINQPDFRDLLPSTSLMESLCLAHDIGHPPFGHGGEVALNYMMRHHGGFEGNAQTFRIVSHLEPYTEQFGMNLSRRTLLGLLKYPAFINDTRATEQPADVANFRHLKAKDWHPAKGIYSDDRDTFDWVLAPLSEHDRALFSTMRAERHCATEHLKTRFKSLDCSIMELADDIAYGVHDLEDAIVMGIVTREQWQEAVASKLADCGEPWIEERISLLSDQLFGTHHERKDAIGAMVNALLTSIHIAPTLQNGVDAFDSPLLQWNAFLSEPMEQVLNVLKQFVSLYVVQKPAIQLLEYKGQQLVMELFEAFAADPERLLPEHTRERWRTAHEQGDNAHRVIADYISSMTDGFAQRLYSTLFHPTAATGVGLDGQF</sequence>
<evidence type="ECO:0000259" key="3">
    <source>
        <dbReference type="PROSITE" id="PS51831"/>
    </source>
</evidence>
<dbReference type="GO" id="GO:0006203">
    <property type="term" value="P:dGTP catabolic process"/>
    <property type="evidence" value="ECO:0007669"/>
    <property type="project" value="TreeGrafter"/>
</dbReference>
<dbReference type="Proteomes" id="UP000029227">
    <property type="component" value="Unassembled WGS sequence"/>
</dbReference>
<dbReference type="SMART" id="SM00471">
    <property type="entry name" value="HDc"/>
    <property type="match status" value="1"/>
</dbReference>
<dbReference type="NCBIfam" id="NF003701">
    <property type="entry name" value="PRK05318.1"/>
    <property type="match status" value="1"/>
</dbReference>
<dbReference type="HAMAP" id="MF_01212">
    <property type="entry name" value="dGTPase_type2"/>
    <property type="match status" value="1"/>
</dbReference>
<comment type="similarity">
    <text evidence="2">Belongs to the dGTPase family. Type 2 subfamily.</text>
</comment>
<dbReference type="InterPro" id="IPR006261">
    <property type="entry name" value="dGTPase"/>
</dbReference>
<dbReference type="PANTHER" id="PTHR11373">
    <property type="entry name" value="DEOXYNUCLEOSIDE TRIPHOSPHATE TRIPHOSPHOHYDROLASE"/>
    <property type="match status" value="1"/>
</dbReference>
<evidence type="ECO:0000313" key="5">
    <source>
        <dbReference type="Proteomes" id="UP000029227"/>
    </source>
</evidence>
<reference evidence="4 5" key="1">
    <citation type="journal article" date="2014" name="Genome Announc.">
        <title>Draft Genome Sequences of Two Vibrionaceae Species, Vibrio ponticus C121 and Photobacterium aphoticum C119, Isolated as Coral Reef Microbiota.</title>
        <authorList>
            <person name="Al-saari N."/>
            <person name="Meirelles P.M."/>
            <person name="Mino S."/>
            <person name="Suda W."/>
            <person name="Oshima K."/>
            <person name="Hattori M."/>
            <person name="Ohkuma M."/>
            <person name="Thompson F.L."/>
            <person name="Gomez-Gil B."/>
            <person name="Sawabe T."/>
            <person name="Sawabe T."/>
        </authorList>
    </citation>
    <scope>NUCLEOTIDE SEQUENCE [LARGE SCALE GENOMIC DNA]</scope>
    <source>
        <strain evidence="4 5">JCM 19237</strain>
    </source>
</reference>
<gene>
    <name evidence="4" type="ORF">JCM19237_1397</name>
</gene>
<dbReference type="InterPro" id="IPR006674">
    <property type="entry name" value="HD_domain"/>
</dbReference>
<dbReference type="AlphaFoldDB" id="A0A090RIW8"/>
<dbReference type="InterPro" id="IPR050135">
    <property type="entry name" value="dGTPase-like"/>
</dbReference>
<dbReference type="Gene3D" id="1.10.3210.10">
    <property type="entry name" value="Hypothetical protein af1432"/>
    <property type="match status" value="1"/>
</dbReference>
<dbReference type="STRING" id="754436.JCM19237_1397"/>
<protein>
    <recommendedName>
        <fullName evidence="2">Deoxyguanosinetriphosphate triphosphohydrolase-like protein</fullName>
    </recommendedName>
</protein>
<dbReference type="NCBIfam" id="NF041026">
    <property type="entry name" value="antiphage_dGTPase"/>
    <property type="match status" value="1"/>
</dbReference>
<dbReference type="EMBL" id="BBMN01000017">
    <property type="protein sequence ID" value="GAL07457.1"/>
    <property type="molecule type" value="Genomic_DNA"/>
</dbReference>
<dbReference type="InterPro" id="IPR003607">
    <property type="entry name" value="HD/PDEase_dom"/>
</dbReference>
<evidence type="ECO:0000256" key="2">
    <source>
        <dbReference type="HAMAP-Rule" id="MF_01212"/>
    </source>
</evidence>
<dbReference type="GO" id="GO:0008832">
    <property type="term" value="F:dGTPase activity"/>
    <property type="evidence" value="ECO:0007669"/>
    <property type="project" value="TreeGrafter"/>
</dbReference>
<evidence type="ECO:0000256" key="1">
    <source>
        <dbReference type="ARBA" id="ARBA00022801"/>
    </source>
</evidence>
<dbReference type="Pfam" id="PF13286">
    <property type="entry name" value="HD_assoc"/>
    <property type="match status" value="1"/>
</dbReference>
<dbReference type="InterPro" id="IPR026875">
    <property type="entry name" value="PHydrolase_assoc_dom"/>
</dbReference>
<keyword evidence="1 2" id="KW-0378">Hydrolase</keyword>
<dbReference type="eggNOG" id="COG0232">
    <property type="taxonomic scope" value="Bacteria"/>
</dbReference>
<feature type="domain" description="HD" evidence="3">
    <location>
        <begin position="67"/>
        <end position="260"/>
    </location>
</feature>
<dbReference type="NCBIfam" id="TIGR01353">
    <property type="entry name" value="dGTP_triPase"/>
    <property type="match status" value="1"/>
</dbReference>
<accession>A0A090RIW8</accession>
<dbReference type="PROSITE" id="PS51831">
    <property type="entry name" value="HD"/>
    <property type="match status" value="1"/>
</dbReference>
<organism evidence="4 5">
    <name type="scientific">Photobacterium aphoticum</name>
    <dbReference type="NCBI Taxonomy" id="754436"/>
    <lineage>
        <taxon>Bacteria</taxon>
        <taxon>Pseudomonadati</taxon>
        <taxon>Pseudomonadota</taxon>
        <taxon>Gammaproteobacteria</taxon>
        <taxon>Vibrionales</taxon>
        <taxon>Vibrionaceae</taxon>
        <taxon>Photobacterium</taxon>
    </lineage>
</organism>
<dbReference type="SUPFAM" id="SSF109604">
    <property type="entry name" value="HD-domain/PDEase-like"/>
    <property type="match status" value="1"/>
</dbReference>
<name>A0A090RIW8_9GAMM</name>